<feature type="compositionally biased region" description="Polar residues" evidence="3">
    <location>
        <begin position="227"/>
        <end position="241"/>
    </location>
</feature>
<keyword evidence="2" id="KW-0539">Nucleus</keyword>
<evidence type="ECO:0000313" key="6">
    <source>
        <dbReference type="Proteomes" id="UP000002037"/>
    </source>
</evidence>
<dbReference type="GO" id="GO:0005634">
    <property type="term" value="C:nucleus"/>
    <property type="evidence" value="ECO:0007669"/>
    <property type="project" value="UniProtKB-SubCell"/>
</dbReference>
<dbReference type="SUPFAM" id="SSF50729">
    <property type="entry name" value="PH domain-like"/>
    <property type="match status" value="1"/>
</dbReference>
<feature type="compositionally biased region" description="Basic and acidic residues" evidence="3">
    <location>
        <begin position="71"/>
        <end position="93"/>
    </location>
</feature>
<evidence type="ECO:0000313" key="5">
    <source>
        <dbReference type="EMBL" id="EER34698.1"/>
    </source>
</evidence>
<proteinExistence type="predicted"/>
<dbReference type="OrthoDB" id="411251at2759"/>
<dbReference type="EMBL" id="GG692396">
    <property type="protein sequence ID" value="EER34698.1"/>
    <property type="molecule type" value="Genomic_DNA"/>
</dbReference>
<dbReference type="PANTHER" id="PTHR23138">
    <property type="entry name" value="RAN BINDING PROTEIN"/>
    <property type="match status" value="1"/>
</dbReference>
<dbReference type="InterPro" id="IPR045255">
    <property type="entry name" value="RanBP1-like"/>
</dbReference>
<dbReference type="RefSeq" id="XP_002547253.1">
    <property type="nucleotide sequence ID" value="XM_002547207.1"/>
</dbReference>
<dbReference type="InterPro" id="IPR011993">
    <property type="entry name" value="PH-like_dom_sf"/>
</dbReference>
<dbReference type="PANTHER" id="PTHR23138:SF142">
    <property type="entry name" value="RAN-BINDING PROTEIN 3B-RELATED"/>
    <property type="match status" value="1"/>
</dbReference>
<feature type="compositionally biased region" description="Low complexity" evidence="3">
    <location>
        <begin position="179"/>
        <end position="200"/>
    </location>
</feature>
<dbReference type="PROSITE" id="PS50196">
    <property type="entry name" value="RANBD1"/>
    <property type="match status" value="1"/>
</dbReference>
<dbReference type="Pfam" id="PF00638">
    <property type="entry name" value="Ran_BP1"/>
    <property type="match status" value="1"/>
</dbReference>
<dbReference type="eggNOG" id="KOG0864">
    <property type="taxonomic scope" value="Eukaryota"/>
</dbReference>
<reference evidence="5 6" key="1">
    <citation type="journal article" date="2009" name="Nature">
        <title>Evolution of pathogenicity and sexual reproduction in eight Candida genomes.</title>
        <authorList>
            <person name="Butler G."/>
            <person name="Rasmussen M.D."/>
            <person name="Lin M.F."/>
            <person name="Santos M.A."/>
            <person name="Sakthikumar S."/>
            <person name="Munro C.A."/>
            <person name="Rheinbay E."/>
            <person name="Grabherr M."/>
            <person name="Forche A."/>
            <person name="Reedy J.L."/>
            <person name="Agrafioti I."/>
            <person name="Arnaud M.B."/>
            <person name="Bates S."/>
            <person name="Brown A.J."/>
            <person name="Brunke S."/>
            <person name="Costanzo M.C."/>
            <person name="Fitzpatrick D.A."/>
            <person name="de Groot P.W."/>
            <person name="Harris D."/>
            <person name="Hoyer L.L."/>
            <person name="Hube B."/>
            <person name="Klis F.M."/>
            <person name="Kodira C."/>
            <person name="Lennard N."/>
            <person name="Logue M.E."/>
            <person name="Martin R."/>
            <person name="Neiman A.M."/>
            <person name="Nikolaou E."/>
            <person name="Quail M.A."/>
            <person name="Quinn J."/>
            <person name="Santos M.C."/>
            <person name="Schmitzberger F.F."/>
            <person name="Sherlock G."/>
            <person name="Shah P."/>
            <person name="Silverstein K.A."/>
            <person name="Skrzypek M.S."/>
            <person name="Soll D."/>
            <person name="Staggs R."/>
            <person name="Stansfield I."/>
            <person name="Stumpf M.P."/>
            <person name="Sudbery P.E."/>
            <person name="Srikantha T."/>
            <person name="Zeng Q."/>
            <person name="Berman J."/>
            <person name="Berriman M."/>
            <person name="Heitman J."/>
            <person name="Gow N.A."/>
            <person name="Lorenz M.C."/>
            <person name="Birren B.W."/>
            <person name="Kellis M."/>
            <person name="Cuomo C.A."/>
        </authorList>
    </citation>
    <scope>NUCLEOTIDE SEQUENCE [LARGE SCALE GENOMIC DNA]</scope>
    <source>
        <strain evidence="6">ATCC MYA-3404 / T1</strain>
    </source>
</reference>
<gene>
    <name evidence="5" type="ORF">CTRG_01559</name>
</gene>
<feature type="domain" description="RanBD1" evidence="4">
    <location>
        <begin position="240"/>
        <end position="382"/>
    </location>
</feature>
<dbReference type="VEuPathDB" id="FungiDB:CTRG_01559"/>
<feature type="compositionally biased region" description="Polar residues" evidence="3">
    <location>
        <begin position="120"/>
        <end position="132"/>
    </location>
</feature>
<comment type="subcellular location">
    <subcellularLocation>
        <location evidence="1">Nucleus</location>
    </subcellularLocation>
</comment>
<dbReference type="AlphaFoldDB" id="C5M6S8"/>
<dbReference type="SMART" id="SM00160">
    <property type="entry name" value="RanBD"/>
    <property type="match status" value="1"/>
</dbReference>
<name>C5M6S8_CANTT</name>
<evidence type="ECO:0000256" key="3">
    <source>
        <dbReference type="SAM" id="MobiDB-lite"/>
    </source>
</evidence>
<dbReference type="InterPro" id="IPR000156">
    <property type="entry name" value="Ran_bind_dom"/>
</dbReference>
<dbReference type="HOGENOM" id="CLU_058492_0_0_1"/>
<dbReference type="GeneID" id="8300774"/>
<feature type="compositionally biased region" description="Basic and acidic residues" evidence="3">
    <location>
        <begin position="217"/>
        <end position="226"/>
    </location>
</feature>
<feature type="compositionally biased region" description="Polar residues" evidence="3">
    <location>
        <begin position="168"/>
        <end position="178"/>
    </location>
</feature>
<dbReference type="Gene3D" id="2.30.29.30">
    <property type="entry name" value="Pleckstrin-homology domain (PH domain)/Phosphotyrosine-binding domain (PTB)"/>
    <property type="match status" value="1"/>
</dbReference>
<dbReference type="STRING" id="294747.C5M6S8"/>
<evidence type="ECO:0000259" key="4">
    <source>
        <dbReference type="PROSITE" id="PS50196"/>
    </source>
</evidence>
<accession>C5M6S8</accession>
<feature type="region of interest" description="Disordered" evidence="3">
    <location>
        <begin position="62"/>
        <end position="203"/>
    </location>
</feature>
<organism evidence="5 6">
    <name type="scientific">Candida tropicalis (strain ATCC MYA-3404 / T1)</name>
    <name type="common">Yeast</name>
    <dbReference type="NCBI Taxonomy" id="294747"/>
    <lineage>
        <taxon>Eukaryota</taxon>
        <taxon>Fungi</taxon>
        <taxon>Dikarya</taxon>
        <taxon>Ascomycota</taxon>
        <taxon>Saccharomycotina</taxon>
        <taxon>Pichiomycetes</taxon>
        <taxon>Debaryomycetaceae</taxon>
        <taxon>Candida/Lodderomyces clade</taxon>
        <taxon>Candida</taxon>
    </lineage>
</organism>
<keyword evidence="6" id="KW-1185">Reference proteome</keyword>
<dbReference type="KEGG" id="ctp:CTRG_01559"/>
<feature type="region of interest" description="Disordered" evidence="3">
    <location>
        <begin position="217"/>
        <end position="247"/>
    </location>
</feature>
<evidence type="ECO:0000256" key="1">
    <source>
        <dbReference type="ARBA" id="ARBA00004123"/>
    </source>
</evidence>
<dbReference type="Proteomes" id="UP000002037">
    <property type="component" value="Unassembled WGS sequence"/>
</dbReference>
<sequence>MSNESPAKRKIEAEEVTSVQLKRTKSTTQEDLKESIVKEITNIFEDRISKLEARIKKLEDELLIDDEELKEEDKKIEKETQEETKKPERKVLNKEPPPLPQRKATFGSNSFSFSPGKITPLNSFNDTTTVPSSPKPVFGATTSFGAMERPSTKSSSPEQKPEFKSPSAFGTSPSSIKESASVSNSTTTSATFGSTFGSNSRFGNAFKDSLNKKSFLDKDEEEKKVDTTPTNNGSENNSTPKPQEYKQVDLVPVEQTTGEEDEISHFNCTAKIFELDLSKMSEGWKERGVGPLHLNQSKADPKQVRLVMRSQGLLRVVLNYKINADTEILKGLEASLTPEKFLRLNSINAEGTPIQNLLKFGSGTLRDELVEKIESLKQSIKE</sequence>
<protein>
    <recommendedName>
        <fullName evidence="4">RanBD1 domain-containing protein</fullName>
    </recommendedName>
</protein>
<evidence type="ECO:0000256" key="2">
    <source>
        <dbReference type="ARBA" id="ARBA00023242"/>
    </source>
</evidence>
<dbReference type="GO" id="GO:0006607">
    <property type="term" value="P:NLS-bearing protein import into nucleus"/>
    <property type="evidence" value="ECO:0007669"/>
    <property type="project" value="TreeGrafter"/>
</dbReference>